<evidence type="ECO:0000313" key="1">
    <source>
        <dbReference type="EMBL" id="NIE50181.1"/>
    </source>
</evidence>
<dbReference type="EMBL" id="GIKN01007908">
    <property type="protein sequence ID" value="NIE50181.1"/>
    <property type="molecule type" value="Transcribed_RNA"/>
</dbReference>
<sequence>MLFAVLQYCNIPLSKSYYNVPPLRGFSEDAQSFVSVLSQLIIGVNRVCVDPCTTSSPFGGPFKRLDLEVLLATSCLKAWCHPRRVRIFSCRRMLKQPSWVFRIILSPNVEAAVLGFSNHLVSSIFSPLPLNHIP</sequence>
<reference evidence="1" key="1">
    <citation type="submission" date="2020-03" db="EMBL/GenBank/DDBJ databases">
        <title>A transcriptome and proteome of the tick Rhipicephalus microplus shaped by the genetic composition of its hosts and developmental stage.</title>
        <authorList>
            <person name="Garcia G.R."/>
            <person name="Ribeiro J.M.C."/>
            <person name="Maruyama S.R."/>
            <person name="Gardinasse L.G."/>
            <person name="Nelson K."/>
            <person name="Ferreira B.R."/>
            <person name="Andrade T.G."/>
            <person name="Santos I.K.F.M."/>
        </authorList>
    </citation>
    <scope>NUCLEOTIDE SEQUENCE</scope>
    <source>
        <strain evidence="1">NSGR</strain>
        <tissue evidence="1">Salivary glands</tissue>
    </source>
</reference>
<dbReference type="AlphaFoldDB" id="A0A6G5AGR1"/>
<protein>
    <submittedName>
        <fullName evidence="1">Uncharacterized protein</fullName>
    </submittedName>
</protein>
<organism evidence="1">
    <name type="scientific">Rhipicephalus microplus</name>
    <name type="common">Cattle tick</name>
    <name type="synonym">Boophilus microplus</name>
    <dbReference type="NCBI Taxonomy" id="6941"/>
    <lineage>
        <taxon>Eukaryota</taxon>
        <taxon>Metazoa</taxon>
        <taxon>Ecdysozoa</taxon>
        <taxon>Arthropoda</taxon>
        <taxon>Chelicerata</taxon>
        <taxon>Arachnida</taxon>
        <taxon>Acari</taxon>
        <taxon>Parasitiformes</taxon>
        <taxon>Ixodida</taxon>
        <taxon>Ixodoidea</taxon>
        <taxon>Ixodidae</taxon>
        <taxon>Rhipicephalinae</taxon>
        <taxon>Rhipicephalus</taxon>
        <taxon>Boophilus</taxon>
    </lineage>
</organism>
<proteinExistence type="predicted"/>
<name>A0A6G5AGR1_RHIMP</name>
<accession>A0A6G5AGR1</accession>